<proteinExistence type="predicted"/>
<keyword evidence="3" id="KW-1185">Reference proteome</keyword>
<feature type="region of interest" description="Disordered" evidence="1">
    <location>
        <begin position="1"/>
        <end position="73"/>
    </location>
</feature>
<sequence>MQIGSIGGIQPTPTPPEQRPTEQSQQSIERVEQERVRGQESQQRIEQAAQASLERENLQYDQPTPSTSSPVSAYQSVANFEQRQSVEQLVGFDIYV</sequence>
<accession>A0AA41W5J2</accession>
<organism evidence="2 3">
    <name type="scientific">Echinimonas agarilytica</name>
    <dbReference type="NCBI Taxonomy" id="1215918"/>
    <lineage>
        <taxon>Bacteria</taxon>
        <taxon>Pseudomonadati</taxon>
        <taxon>Pseudomonadota</taxon>
        <taxon>Gammaproteobacteria</taxon>
        <taxon>Alteromonadales</taxon>
        <taxon>Echinimonadaceae</taxon>
        <taxon>Echinimonas</taxon>
    </lineage>
</organism>
<comment type="caution">
    <text evidence="2">The sequence shown here is derived from an EMBL/GenBank/DDBJ whole genome shotgun (WGS) entry which is preliminary data.</text>
</comment>
<evidence type="ECO:0000256" key="1">
    <source>
        <dbReference type="SAM" id="MobiDB-lite"/>
    </source>
</evidence>
<evidence type="ECO:0000313" key="2">
    <source>
        <dbReference type="EMBL" id="MCM2679429.1"/>
    </source>
</evidence>
<gene>
    <name evidence="2" type="ORF">NAF29_07060</name>
</gene>
<dbReference type="EMBL" id="JAMQGP010000002">
    <property type="protein sequence ID" value="MCM2679429.1"/>
    <property type="molecule type" value="Genomic_DNA"/>
</dbReference>
<feature type="compositionally biased region" description="Basic and acidic residues" evidence="1">
    <location>
        <begin position="29"/>
        <end position="38"/>
    </location>
</feature>
<dbReference type="AlphaFoldDB" id="A0AA41W5J2"/>
<dbReference type="Proteomes" id="UP001165393">
    <property type="component" value="Unassembled WGS sequence"/>
</dbReference>
<reference evidence="2 3" key="1">
    <citation type="journal article" date="2013" name="Antonie Van Leeuwenhoek">
        <title>Echinimonas agarilytica gen. nov., sp. nov., a new gammaproteobacterium isolated from the sea urchin Strongylocentrotus intermedius.</title>
        <authorList>
            <person name="Nedashkovskaya O.I."/>
            <person name="Stenkova A.M."/>
            <person name="Zhukova N.V."/>
            <person name="Van Trappen S."/>
            <person name="Lee J.S."/>
            <person name="Kim S.B."/>
        </authorList>
    </citation>
    <scope>NUCLEOTIDE SEQUENCE [LARGE SCALE GENOMIC DNA]</scope>
    <source>
        <strain evidence="2 3">KMM 6351</strain>
    </source>
</reference>
<protein>
    <submittedName>
        <fullName evidence="2">Uncharacterized protein</fullName>
    </submittedName>
</protein>
<feature type="compositionally biased region" description="Polar residues" evidence="1">
    <location>
        <begin position="59"/>
        <end position="73"/>
    </location>
</feature>
<name>A0AA41W5J2_9GAMM</name>
<evidence type="ECO:0000313" key="3">
    <source>
        <dbReference type="Proteomes" id="UP001165393"/>
    </source>
</evidence>
<dbReference type="RefSeq" id="WP_251260787.1">
    <property type="nucleotide sequence ID" value="NZ_JAMQGP010000002.1"/>
</dbReference>